<name>A0A2K2U5U8_9ACTN</name>
<reference evidence="1 2" key="1">
    <citation type="journal article" date="2018" name="Int. J. Syst. Evol. Microbiol.">
        <title>Rubneribacter badeniensis gen. nov., sp. nov. and Enteroscipio rubneri gen. nov., sp. nov., new members of the Eggerthellaceae isolated from human faeces.</title>
        <authorList>
            <person name="Danylec N."/>
            <person name="Gobl A."/>
            <person name="Stoll D.A."/>
            <person name="Hetzer B."/>
            <person name="Kulling S.E."/>
            <person name="Huch M."/>
        </authorList>
    </citation>
    <scope>NUCLEOTIDE SEQUENCE [LARGE SCALE GENOMIC DNA]</scope>
    <source>
        <strain evidence="1 2">ResAG-85</strain>
    </source>
</reference>
<comment type="caution">
    <text evidence="1">The sequence shown here is derived from an EMBL/GenBank/DDBJ whole genome shotgun (WGS) entry which is preliminary data.</text>
</comment>
<dbReference type="GO" id="GO:0004812">
    <property type="term" value="F:aminoacyl-tRNA ligase activity"/>
    <property type="evidence" value="ECO:0007669"/>
    <property type="project" value="UniProtKB-KW"/>
</dbReference>
<evidence type="ECO:0000313" key="2">
    <source>
        <dbReference type="Proteomes" id="UP000236488"/>
    </source>
</evidence>
<accession>A0A2K2U5U8</accession>
<dbReference type="Proteomes" id="UP000236488">
    <property type="component" value="Unassembled WGS sequence"/>
</dbReference>
<sequence>MDTLSDRELNARLVELSKITSDLFERASATGTVPTEREEVLRIVAEQSEHARDRIAHPSSDAVEN</sequence>
<proteinExistence type="predicted"/>
<organism evidence="1 2">
    <name type="scientific">Rubneribacter badeniensis</name>
    <dbReference type="NCBI Taxonomy" id="2070688"/>
    <lineage>
        <taxon>Bacteria</taxon>
        <taxon>Bacillati</taxon>
        <taxon>Actinomycetota</taxon>
        <taxon>Coriobacteriia</taxon>
        <taxon>Eggerthellales</taxon>
        <taxon>Eggerthellaceae</taxon>
        <taxon>Rubneribacter</taxon>
    </lineage>
</organism>
<dbReference type="EMBL" id="PPEL01000019">
    <property type="protein sequence ID" value="PNV65713.1"/>
    <property type="molecule type" value="Genomic_DNA"/>
</dbReference>
<dbReference type="AlphaFoldDB" id="A0A2K2U5U8"/>
<evidence type="ECO:0000313" key="1">
    <source>
        <dbReference type="EMBL" id="PNV65713.1"/>
    </source>
</evidence>
<keyword evidence="2" id="KW-1185">Reference proteome</keyword>
<keyword evidence="1" id="KW-0436">Ligase</keyword>
<dbReference type="RefSeq" id="WP_103262796.1">
    <property type="nucleotide sequence ID" value="NZ_PPEL01000019.1"/>
</dbReference>
<keyword evidence="1" id="KW-0030">Aminoacyl-tRNA synthetase</keyword>
<protein>
    <submittedName>
        <fullName evidence="1">Phenylalanyl-tRNA synthetase subunit alpha</fullName>
    </submittedName>
</protein>
<gene>
    <name evidence="1" type="ORF">C2L80_05060</name>
</gene>